<name>A0A843V7P5_COLES</name>
<feature type="compositionally biased region" description="Low complexity" evidence="1">
    <location>
        <begin position="42"/>
        <end position="64"/>
    </location>
</feature>
<evidence type="ECO:0000256" key="1">
    <source>
        <dbReference type="SAM" id="MobiDB-lite"/>
    </source>
</evidence>
<proteinExistence type="predicted"/>
<dbReference type="Proteomes" id="UP000652761">
    <property type="component" value="Unassembled WGS sequence"/>
</dbReference>
<sequence length="153" mass="17174">MPSLIFCQRRSNKWTFCYSWCANRAQGCLLLHPLHIKKSSSINKSSSNIKNNNINNKSSSSSRSSLRELQTKYTRMKRFNEARFKMGLPDVNKGDPLASTCVDANLKSAVTSMDANPIPATSDVDELNGTFCNRYHPSLAATYVVVNQFKCQN</sequence>
<protein>
    <submittedName>
        <fullName evidence="2">Uncharacterized protein</fullName>
    </submittedName>
</protein>
<comment type="caution">
    <text evidence="2">The sequence shown here is derived from an EMBL/GenBank/DDBJ whole genome shotgun (WGS) entry which is preliminary data.</text>
</comment>
<dbReference type="AlphaFoldDB" id="A0A843V7P5"/>
<keyword evidence="3" id="KW-1185">Reference proteome</keyword>
<evidence type="ECO:0000313" key="2">
    <source>
        <dbReference type="EMBL" id="MQL91266.1"/>
    </source>
</evidence>
<accession>A0A843V7P5</accession>
<feature type="region of interest" description="Disordered" evidence="1">
    <location>
        <begin position="42"/>
        <end position="67"/>
    </location>
</feature>
<dbReference type="EMBL" id="NMUH01001321">
    <property type="protein sequence ID" value="MQL91266.1"/>
    <property type="molecule type" value="Genomic_DNA"/>
</dbReference>
<gene>
    <name evidence="2" type="ORF">Taro_023874</name>
</gene>
<evidence type="ECO:0000313" key="3">
    <source>
        <dbReference type="Proteomes" id="UP000652761"/>
    </source>
</evidence>
<reference evidence="2" key="1">
    <citation type="submission" date="2017-07" db="EMBL/GenBank/DDBJ databases">
        <title>Taro Niue Genome Assembly and Annotation.</title>
        <authorList>
            <person name="Atibalentja N."/>
            <person name="Keating K."/>
            <person name="Fields C.J."/>
        </authorList>
    </citation>
    <scope>NUCLEOTIDE SEQUENCE</scope>
    <source>
        <strain evidence="2">Niue_2</strain>
        <tissue evidence="2">Leaf</tissue>
    </source>
</reference>
<organism evidence="2 3">
    <name type="scientific">Colocasia esculenta</name>
    <name type="common">Wild taro</name>
    <name type="synonym">Arum esculentum</name>
    <dbReference type="NCBI Taxonomy" id="4460"/>
    <lineage>
        <taxon>Eukaryota</taxon>
        <taxon>Viridiplantae</taxon>
        <taxon>Streptophyta</taxon>
        <taxon>Embryophyta</taxon>
        <taxon>Tracheophyta</taxon>
        <taxon>Spermatophyta</taxon>
        <taxon>Magnoliopsida</taxon>
        <taxon>Liliopsida</taxon>
        <taxon>Araceae</taxon>
        <taxon>Aroideae</taxon>
        <taxon>Colocasieae</taxon>
        <taxon>Colocasia</taxon>
    </lineage>
</organism>